<dbReference type="AlphaFoldDB" id="A0A484LN62"/>
<evidence type="ECO:0000313" key="3">
    <source>
        <dbReference type="Proteomes" id="UP000595140"/>
    </source>
</evidence>
<dbReference type="Proteomes" id="UP000595140">
    <property type="component" value="Unassembled WGS sequence"/>
</dbReference>
<protein>
    <recommendedName>
        <fullName evidence="4">Late embryogenesis abundant protein LEA-2 subgroup domain-containing protein</fullName>
    </recommendedName>
</protein>
<keyword evidence="1" id="KW-0472">Membrane</keyword>
<dbReference type="EMBL" id="OOIL02001723">
    <property type="protein sequence ID" value="VFQ77825.1"/>
    <property type="molecule type" value="Genomic_DNA"/>
</dbReference>
<reference evidence="2 3" key="1">
    <citation type="submission" date="2018-04" db="EMBL/GenBank/DDBJ databases">
        <authorList>
            <person name="Vogel A."/>
        </authorList>
    </citation>
    <scope>NUCLEOTIDE SEQUENCE [LARGE SCALE GENOMIC DNA]</scope>
</reference>
<dbReference type="OrthoDB" id="1328449at2759"/>
<gene>
    <name evidence="2" type="ORF">CCAM_LOCUS19601</name>
</gene>
<keyword evidence="1" id="KW-1133">Transmembrane helix</keyword>
<name>A0A484LN62_9ASTE</name>
<organism evidence="2 3">
    <name type="scientific">Cuscuta campestris</name>
    <dbReference type="NCBI Taxonomy" id="132261"/>
    <lineage>
        <taxon>Eukaryota</taxon>
        <taxon>Viridiplantae</taxon>
        <taxon>Streptophyta</taxon>
        <taxon>Embryophyta</taxon>
        <taxon>Tracheophyta</taxon>
        <taxon>Spermatophyta</taxon>
        <taxon>Magnoliopsida</taxon>
        <taxon>eudicotyledons</taxon>
        <taxon>Gunneridae</taxon>
        <taxon>Pentapetalae</taxon>
        <taxon>asterids</taxon>
        <taxon>lamiids</taxon>
        <taxon>Solanales</taxon>
        <taxon>Convolvulaceae</taxon>
        <taxon>Cuscuteae</taxon>
        <taxon>Cuscuta</taxon>
        <taxon>Cuscuta subgen. Grammica</taxon>
        <taxon>Cuscuta sect. Cleistogrammica</taxon>
    </lineage>
</organism>
<sequence length="192" mass="21470">MNDRRNATVGILIVAVVLGIIIYAIVQSSVDHEKEEKRKLRPQYSVTSAASSPEATVAGNLLTADFRFTLKAHNPNRKKTIFYGNSTQVTLYCRRIRRSRLITSSSLPLVGPSTLPPGSDSTGIAFNLPVQNWPLPEDTTSCRMFLTMTFRAGFNQEEEEESKRPRIEVRCSPLTFNFQTKNFTGDYGTCST</sequence>
<keyword evidence="3" id="KW-1185">Reference proteome</keyword>
<feature type="transmembrane region" description="Helical" evidence="1">
    <location>
        <begin position="7"/>
        <end position="26"/>
    </location>
</feature>
<accession>A0A484LN62</accession>
<evidence type="ECO:0000256" key="1">
    <source>
        <dbReference type="SAM" id="Phobius"/>
    </source>
</evidence>
<keyword evidence="1" id="KW-0812">Transmembrane</keyword>
<evidence type="ECO:0000313" key="2">
    <source>
        <dbReference type="EMBL" id="VFQ77825.1"/>
    </source>
</evidence>
<evidence type="ECO:0008006" key="4">
    <source>
        <dbReference type="Google" id="ProtNLM"/>
    </source>
</evidence>
<proteinExistence type="predicted"/>